<name>A0A1Y2D1E1_9FUNG</name>
<dbReference type="AlphaFoldDB" id="A0A1Y2D1E1"/>
<dbReference type="OrthoDB" id="10346824at2759"/>
<sequence length="215" mass="24580">MQGQHWQANVDMKLLIDFQRAKTYAVKYVTKAEPTSRDTAQLFQSIMRHATDASWTSTQLRKVFLQMSQVNYIGKGQAAQMLAGGNLYSSTYQFVTVNCDLSIVKLVKDVVSGKMVLGPDIKTFFANRSDHGIHFLFDFGRRFEVKPGKLKQILDPTKIVVKLVPNSVVLCWERTLQSILYVYFNCIFGLVSWRQKGAYERRFCCSAIQTVYGYS</sequence>
<evidence type="ECO:0000313" key="2">
    <source>
        <dbReference type="Proteomes" id="UP000193642"/>
    </source>
</evidence>
<gene>
    <name evidence="1" type="ORF">BCR33DRAFT_185785</name>
</gene>
<dbReference type="Proteomes" id="UP000193642">
    <property type="component" value="Unassembled WGS sequence"/>
</dbReference>
<reference evidence="1 2" key="1">
    <citation type="submission" date="2016-07" db="EMBL/GenBank/DDBJ databases">
        <title>Pervasive Adenine N6-methylation of Active Genes in Fungi.</title>
        <authorList>
            <consortium name="DOE Joint Genome Institute"/>
            <person name="Mondo S.J."/>
            <person name="Dannebaum R.O."/>
            <person name="Kuo R.C."/>
            <person name="Labutti K."/>
            <person name="Haridas S."/>
            <person name="Kuo A."/>
            <person name="Salamov A."/>
            <person name="Ahrendt S.R."/>
            <person name="Lipzen A."/>
            <person name="Sullivan W."/>
            <person name="Andreopoulos W.B."/>
            <person name="Clum A."/>
            <person name="Lindquist E."/>
            <person name="Daum C."/>
            <person name="Ramamoorthy G.K."/>
            <person name="Gryganskyi A."/>
            <person name="Culley D."/>
            <person name="Magnuson J.K."/>
            <person name="James T.Y."/>
            <person name="O'Malley M.A."/>
            <person name="Stajich J.E."/>
            <person name="Spatafora J.W."/>
            <person name="Visel A."/>
            <person name="Grigoriev I.V."/>
        </authorList>
    </citation>
    <scope>NUCLEOTIDE SEQUENCE [LARGE SCALE GENOMIC DNA]</scope>
    <source>
        <strain evidence="1 2">JEL800</strain>
    </source>
</reference>
<evidence type="ECO:0000313" key="1">
    <source>
        <dbReference type="EMBL" id="ORY53070.1"/>
    </source>
</evidence>
<dbReference type="STRING" id="329046.A0A1Y2D1E1"/>
<comment type="caution">
    <text evidence="1">The sequence shown here is derived from an EMBL/GenBank/DDBJ whole genome shotgun (WGS) entry which is preliminary data.</text>
</comment>
<proteinExistence type="predicted"/>
<organism evidence="1 2">
    <name type="scientific">Rhizoclosmatium globosum</name>
    <dbReference type="NCBI Taxonomy" id="329046"/>
    <lineage>
        <taxon>Eukaryota</taxon>
        <taxon>Fungi</taxon>
        <taxon>Fungi incertae sedis</taxon>
        <taxon>Chytridiomycota</taxon>
        <taxon>Chytridiomycota incertae sedis</taxon>
        <taxon>Chytridiomycetes</taxon>
        <taxon>Chytridiales</taxon>
        <taxon>Chytriomycetaceae</taxon>
        <taxon>Rhizoclosmatium</taxon>
    </lineage>
</organism>
<dbReference type="EMBL" id="MCGO01000002">
    <property type="protein sequence ID" value="ORY53070.1"/>
    <property type="molecule type" value="Genomic_DNA"/>
</dbReference>
<keyword evidence="2" id="KW-1185">Reference proteome</keyword>
<protein>
    <submittedName>
        <fullName evidence="1">Uncharacterized protein</fullName>
    </submittedName>
</protein>
<accession>A0A1Y2D1E1</accession>